<reference evidence="2 3" key="1">
    <citation type="submission" date="2016-10" db="EMBL/GenBank/DDBJ databases">
        <authorList>
            <person name="de Groot N.N."/>
        </authorList>
    </citation>
    <scope>NUCLEOTIDE SEQUENCE [LARGE SCALE GENOMIC DNA]</scope>
    <source>
        <strain evidence="2 3">ICMP 14252</strain>
    </source>
</reference>
<dbReference type="RefSeq" id="WP_069788629.1">
    <property type="nucleotide sequence ID" value="NZ_FNOX01000003.1"/>
</dbReference>
<accession>A0A1H3IMJ1</accession>
<sequence length="160" mass="17500">MRKVQIAALVFATLPASAFAESIFLNCQQISGSGFDIAKAYKVAPKNPREQFIQDALEQGIIGLFVEPPKTWEVNLTDKTIISPEESHKVFSVTSDAGNKIEGAYQTGTFISLNRISGVMDYRLSIKETARSTWHAAHGGNIPSVLSYKLKCQAQVKPAI</sequence>
<feature type="signal peptide" evidence="1">
    <location>
        <begin position="1"/>
        <end position="20"/>
    </location>
</feature>
<protein>
    <submittedName>
        <fullName evidence="2">Uncharacterized protein</fullName>
    </submittedName>
</protein>
<evidence type="ECO:0000256" key="1">
    <source>
        <dbReference type="SAM" id="SignalP"/>
    </source>
</evidence>
<evidence type="ECO:0000313" key="2">
    <source>
        <dbReference type="EMBL" id="SDY28575.1"/>
    </source>
</evidence>
<dbReference type="Proteomes" id="UP000182902">
    <property type="component" value="Unassembled WGS sequence"/>
</dbReference>
<gene>
    <name evidence="2" type="ORF">SAMN05216247_103297</name>
</gene>
<dbReference type="AlphaFoldDB" id="A0A1H3IMJ1"/>
<keyword evidence="1" id="KW-0732">Signal</keyword>
<feature type="chain" id="PRO_5010278128" evidence="1">
    <location>
        <begin position="21"/>
        <end position="160"/>
    </location>
</feature>
<name>A0A1H3IMJ1_9PSED</name>
<proteinExistence type="predicted"/>
<organism evidence="2 3">
    <name type="scientific">Pseudomonas salomonii</name>
    <dbReference type="NCBI Taxonomy" id="191391"/>
    <lineage>
        <taxon>Bacteria</taxon>
        <taxon>Pseudomonadati</taxon>
        <taxon>Pseudomonadota</taxon>
        <taxon>Gammaproteobacteria</taxon>
        <taxon>Pseudomonadales</taxon>
        <taxon>Pseudomonadaceae</taxon>
        <taxon>Pseudomonas</taxon>
    </lineage>
</organism>
<dbReference type="EMBL" id="FNOX01000003">
    <property type="protein sequence ID" value="SDY28575.1"/>
    <property type="molecule type" value="Genomic_DNA"/>
</dbReference>
<evidence type="ECO:0000313" key="3">
    <source>
        <dbReference type="Proteomes" id="UP000182902"/>
    </source>
</evidence>